<gene>
    <name evidence="4" type="ORF">FB474_1089</name>
</gene>
<name>A0A542ZH93_9MICO</name>
<feature type="transmembrane region" description="Helical" evidence="2">
    <location>
        <begin position="401"/>
        <end position="419"/>
    </location>
</feature>
<dbReference type="AlphaFoldDB" id="A0A542ZH93"/>
<evidence type="ECO:0000313" key="4">
    <source>
        <dbReference type="EMBL" id="TQL59723.1"/>
    </source>
</evidence>
<organism evidence="4 5">
    <name type="scientific">Oryzihumus leptocrescens</name>
    <dbReference type="NCBI Taxonomy" id="297536"/>
    <lineage>
        <taxon>Bacteria</taxon>
        <taxon>Bacillati</taxon>
        <taxon>Actinomycetota</taxon>
        <taxon>Actinomycetes</taxon>
        <taxon>Micrococcales</taxon>
        <taxon>Intrasporangiaceae</taxon>
        <taxon>Oryzihumus</taxon>
    </lineage>
</organism>
<dbReference type="InterPro" id="IPR044049">
    <property type="entry name" value="EccD_transm"/>
</dbReference>
<comment type="caution">
    <text evidence="4">The sequence shown here is derived from an EMBL/GenBank/DDBJ whole genome shotgun (WGS) entry which is preliminary data.</text>
</comment>
<dbReference type="Proteomes" id="UP000319514">
    <property type="component" value="Unassembled WGS sequence"/>
</dbReference>
<feature type="transmembrane region" description="Helical" evidence="2">
    <location>
        <begin position="425"/>
        <end position="448"/>
    </location>
</feature>
<accession>A0A542ZH93</accession>
<feature type="transmembrane region" description="Helical" evidence="2">
    <location>
        <begin position="221"/>
        <end position="241"/>
    </location>
</feature>
<dbReference type="RefSeq" id="WP_141787707.1">
    <property type="nucleotide sequence ID" value="NZ_VFOQ01000001.1"/>
</dbReference>
<feature type="compositionally biased region" description="Low complexity" evidence="1">
    <location>
        <begin position="109"/>
        <end position="118"/>
    </location>
</feature>
<feature type="transmembrane region" description="Helical" evidence="2">
    <location>
        <begin position="272"/>
        <end position="289"/>
    </location>
</feature>
<feature type="transmembrane region" description="Helical" evidence="2">
    <location>
        <begin position="195"/>
        <end position="215"/>
    </location>
</feature>
<feature type="domain" description="EccD-like transmembrane" evidence="3">
    <location>
        <begin position="136"/>
        <end position="489"/>
    </location>
</feature>
<feature type="transmembrane region" description="Helical" evidence="2">
    <location>
        <begin position="343"/>
        <end position="365"/>
    </location>
</feature>
<keyword evidence="2" id="KW-0472">Membrane</keyword>
<evidence type="ECO:0000256" key="2">
    <source>
        <dbReference type="SAM" id="Phobius"/>
    </source>
</evidence>
<evidence type="ECO:0000259" key="3">
    <source>
        <dbReference type="Pfam" id="PF19053"/>
    </source>
</evidence>
<keyword evidence="2" id="KW-0812">Transmembrane</keyword>
<feature type="transmembrane region" description="Helical" evidence="2">
    <location>
        <begin position="248"/>
        <end position="266"/>
    </location>
</feature>
<dbReference type="Pfam" id="PF19053">
    <property type="entry name" value="EccD"/>
    <property type="match status" value="1"/>
</dbReference>
<feature type="transmembrane region" description="Helical" evidence="2">
    <location>
        <begin position="168"/>
        <end position="188"/>
    </location>
</feature>
<proteinExistence type="predicted"/>
<evidence type="ECO:0000256" key="1">
    <source>
        <dbReference type="SAM" id="MobiDB-lite"/>
    </source>
</evidence>
<reference evidence="4 5" key="1">
    <citation type="submission" date="2019-06" db="EMBL/GenBank/DDBJ databases">
        <title>Sequencing the genomes of 1000 actinobacteria strains.</title>
        <authorList>
            <person name="Klenk H.-P."/>
        </authorList>
    </citation>
    <scope>NUCLEOTIDE SEQUENCE [LARGE SCALE GENOMIC DNA]</scope>
    <source>
        <strain evidence="4 5">DSM 18082</strain>
    </source>
</reference>
<dbReference type="EMBL" id="VFOQ01000001">
    <property type="protein sequence ID" value="TQL59723.1"/>
    <property type="molecule type" value="Genomic_DNA"/>
</dbReference>
<keyword evidence="5" id="KW-1185">Reference proteome</keyword>
<keyword evidence="2" id="KW-1133">Transmembrane helix</keyword>
<dbReference type="OrthoDB" id="4868828at2"/>
<feature type="region of interest" description="Disordered" evidence="1">
    <location>
        <begin position="80"/>
        <end position="118"/>
    </location>
</feature>
<feature type="transmembrane region" description="Helical" evidence="2">
    <location>
        <begin position="135"/>
        <end position="156"/>
    </location>
</feature>
<evidence type="ECO:0000313" key="5">
    <source>
        <dbReference type="Proteomes" id="UP000319514"/>
    </source>
</evidence>
<sequence length="492" mass="49838">MTLADAAAQRVTVVAGGRHHDLVAPSQARVGDVLHALGFAADDRGYAVATPLGRVFGPYDLLAEVAAEATVLTVVDAHGTEGPRGQVDLDRSPGASGGRARASDPAPAPAVEPAAPDALPPVVDRRAAGFAGSSAALALAAVPGGLALVALAVLGTSTYGEHRTDTPWLWGCSAALFLVTGLALALRAGDDRASVGARLVAPVLGVAAGMSLPALDAAGAGRVALIAGCTVGAVVAGVARVSSGARDGAARVALVVLAVLGVVNVLGVLLEWPGFAVAAVVAGLAPMVVRMLPSLGLEVPDEQLVDTERLSTTIWSVREPTRRRRRRIRLPELQHRFREARDVVAAGTLWGAALAPLALAVLLATPGRTSVSRWGAVGLCALTVMGLGYQSRAVRDRLPRFALLGAAAVVLAEGLYAVGQLAGPAAAAALVATVLLVAVLALTGSLAFVRGWSSPRLSRLADLLEGLAVVCCLPAALVAGDLLEMFRRLTSG</sequence>
<protein>
    <recommendedName>
        <fullName evidence="3">EccD-like transmembrane domain-containing protein</fullName>
    </recommendedName>
</protein>
<feature type="transmembrane region" description="Helical" evidence="2">
    <location>
        <begin position="371"/>
        <end position="389"/>
    </location>
</feature>